<dbReference type="FunFam" id="3.40.190.10:FF:000060">
    <property type="entry name" value="Glutamate receptor ionotropic, kainate 1"/>
    <property type="match status" value="1"/>
</dbReference>
<evidence type="ECO:0000259" key="20">
    <source>
        <dbReference type="SMART" id="SM00918"/>
    </source>
</evidence>
<evidence type="ECO:0000256" key="13">
    <source>
        <dbReference type="ARBA" id="ARBA00023303"/>
    </source>
</evidence>
<keyword evidence="12" id="KW-1071">Ligand-gated ion channel</keyword>
<organism evidence="21">
    <name type="scientific">Octopus bimaculoides</name>
    <name type="common">California two-spotted octopus</name>
    <dbReference type="NCBI Taxonomy" id="37653"/>
    <lineage>
        <taxon>Eukaryota</taxon>
        <taxon>Metazoa</taxon>
        <taxon>Spiralia</taxon>
        <taxon>Lophotrochozoa</taxon>
        <taxon>Mollusca</taxon>
        <taxon>Cephalopoda</taxon>
        <taxon>Coleoidea</taxon>
        <taxon>Octopodiformes</taxon>
        <taxon>Octopoda</taxon>
        <taxon>Incirrata</taxon>
        <taxon>Octopodidae</taxon>
        <taxon>Octopus</taxon>
    </lineage>
</organism>
<feature type="binding site" evidence="15">
    <location>
        <position position="367"/>
    </location>
    <ligand>
        <name>L-glutamate</name>
        <dbReference type="ChEBI" id="CHEBI:29985"/>
    </ligand>
</feature>
<evidence type="ECO:0000256" key="8">
    <source>
        <dbReference type="ARBA" id="ARBA00023136"/>
    </source>
</evidence>
<evidence type="ECO:0000256" key="15">
    <source>
        <dbReference type="PIRSR" id="PIRSR601508-1"/>
    </source>
</evidence>
<dbReference type="Gene3D" id="3.40.50.2300">
    <property type="match status" value="2"/>
</dbReference>
<feature type="transmembrane region" description="Helical" evidence="18">
    <location>
        <begin position="478"/>
        <end position="500"/>
    </location>
</feature>
<dbReference type="SUPFAM" id="SSF53850">
    <property type="entry name" value="Periplasmic binding protein-like II"/>
    <property type="match status" value="1"/>
</dbReference>
<evidence type="ECO:0000256" key="18">
    <source>
        <dbReference type="SAM" id="Phobius"/>
    </source>
</evidence>
<keyword evidence="5 18" id="KW-1133">Transmembrane helix</keyword>
<dbReference type="InterPro" id="IPR001508">
    <property type="entry name" value="Iono_Glu_rcpt_met"/>
</dbReference>
<feature type="transmembrane region" description="Helical" evidence="18">
    <location>
        <begin position="664"/>
        <end position="688"/>
    </location>
</feature>
<keyword evidence="8 18" id="KW-0472">Membrane</keyword>
<dbReference type="SMART" id="SM00079">
    <property type="entry name" value="PBPe"/>
    <property type="match status" value="1"/>
</dbReference>
<keyword evidence="6" id="KW-0770">Synapse</keyword>
<dbReference type="FunFam" id="3.40.190.10:FF:000024">
    <property type="entry name" value="Glutamate receptor, ionotropic, delta 1"/>
    <property type="match status" value="1"/>
</dbReference>
<dbReference type="InterPro" id="IPR028082">
    <property type="entry name" value="Peripla_BP_I"/>
</dbReference>
<keyword evidence="1" id="KW-0813">Transport</keyword>
<keyword evidence="10" id="KW-0325">Glycoprotein</keyword>
<sequence length="754" mass="85246">MFFYGGGQSIRSTPVRNWYLIYRPRKDEGQSRLRWNLKPERKVRRNTVKHLTRRANVSYFFIAHKGLNIEGDRQGRTKGLSRLHRPQCEKQQQLVLVLVVAVLVVDLTLIDLEEFKYGGANITAVRMIDSLRPFVSEVTQDWVMEEKRTGNSPIKGLKTEIPTETALMYDAVYLFAKALHQVAAARDINTMALSCTKQNTWNHGNSVLNYMKTVVFDGLSGRVMFDHKGERSDFSLNVLKLKEQGLSKIGTWDSTNGVNITESKTETKHELQKKLANSTLRVVTKLELPYVGNKTAPDGTVEYEGFAIDLLNAIAEELHFNYTISIVKDGQYGGEDPLTGKWNGMVGELIERKADLAVAGMSITYKREKVIDFTKPFLNLGITILYKKPMKKPPKLFSFLSPLTSEVWVYIIAAYLVVSFMLYIIARLSPYEWYESGSDELDNQFTVLNSLWFTIGCLMQQGSEVAPRAVSTRIVSGIWWFFTLIMISSYTANLAAFLTIDRLDTTIESVEDLAKQTDVHYGTLKGGSSKAFFEDSDVPTYKKMANFMQSTTPSVYVSSSREAVQRVLKENYAYLGESTSIDYQVQRNCQLMQVGGLLDSKGYGIATPRGSPYRDMISEQILLLQERQEISKLYTKWWKEKAANKCDNESKGKQNANELGLQNVGGVFVVLMAGVVAGTIMAIFEFLWKSWRNSRIDKQPFCTEVSQELRVAITCLGSSRKNGKTKSDDARLDNHQLVPLTSGQNSFLTKDMNT</sequence>
<dbReference type="PRINTS" id="PR00177">
    <property type="entry name" value="NMDARECEPTOR"/>
</dbReference>
<feature type="domain" description="Ionotropic glutamate receptor C-terminal" evidence="19">
    <location>
        <begin position="279"/>
        <end position="640"/>
    </location>
</feature>
<dbReference type="Gene3D" id="1.10.287.70">
    <property type="match status" value="1"/>
</dbReference>
<feature type="site" description="Crucial to convey clamshell closure to channel opening" evidence="16">
    <location>
        <position position="507"/>
    </location>
</feature>
<evidence type="ECO:0000256" key="16">
    <source>
        <dbReference type="PIRSR" id="PIRSR601508-2"/>
    </source>
</evidence>
<dbReference type="GO" id="GO:0045211">
    <property type="term" value="C:postsynaptic membrane"/>
    <property type="evidence" value="ECO:0007669"/>
    <property type="project" value="UniProtKB-SubCell"/>
</dbReference>
<evidence type="ECO:0000313" key="21">
    <source>
        <dbReference type="EMBL" id="KOF77616.1"/>
    </source>
</evidence>
<dbReference type="OrthoDB" id="5984008at2759"/>
<evidence type="ECO:0000256" key="11">
    <source>
        <dbReference type="ARBA" id="ARBA00023257"/>
    </source>
</evidence>
<dbReference type="Pfam" id="PF01094">
    <property type="entry name" value="ANF_receptor"/>
    <property type="match status" value="1"/>
</dbReference>
<evidence type="ECO:0000256" key="9">
    <source>
        <dbReference type="ARBA" id="ARBA00023170"/>
    </source>
</evidence>
<feature type="disulfide bond" evidence="17">
    <location>
        <begin position="589"/>
        <end position="646"/>
    </location>
</feature>
<keyword evidence="13" id="KW-0407">Ion channel</keyword>
<dbReference type="InterPro" id="IPR001320">
    <property type="entry name" value="Iontro_rcpt_C"/>
</dbReference>
<keyword evidence="9" id="KW-0675">Receptor</keyword>
<dbReference type="InterPro" id="IPR001828">
    <property type="entry name" value="ANF_lig-bd_rcpt"/>
</dbReference>
<evidence type="ECO:0000256" key="7">
    <source>
        <dbReference type="ARBA" id="ARBA00023065"/>
    </source>
</evidence>
<evidence type="ECO:0000256" key="14">
    <source>
        <dbReference type="ARBA" id="ARBA00034104"/>
    </source>
</evidence>
<feature type="binding site" evidence="15">
    <location>
        <position position="362"/>
    </location>
    <ligand>
        <name>L-glutamate</name>
        <dbReference type="ChEBI" id="CHEBI:29985"/>
    </ligand>
</feature>
<dbReference type="GO" id="GO:0038023">
    <property type="term" value="F:signaling receptor activity"/>
    <property type="evidence" value="ECO:0007669"/>
    <property type="project" value="InterPro"/>
</dbReference>
<reference evidence="21" key="1">
    <citation type="submission" date="2015-07" db="EMBL/GenBank/DDBJ databases">
        <title>MeaNS - Measles Nucleotide Surveillance Program.</title>
        <authorList>
            <person name="Tran T."/>
            <person name="Druce J."/>
        </authorList>
    </citation>
    <scope>NUCLEOTIDE SEQUENCE</scope>
    <source>
        <strain evidence="21">UCB-OBI-ISO-001</strain>
        <tissue evidence="21">Gonad</tissue>
    </source>
</reference>
<feature type="binding site" evidence="15">
    <location>
        <position position="529"/>
    </location>
    <ligand>
        <name>L-glutamate</name>
        <dbReference type="ChEBI" id="CHEBI:29985"/>
    </ligand>
</feature>
<evidence type="ECO:0000256" key="12">
    <source>
        <dbReference type="ARBA" id="ARBA00023286"/>
    </source>
</evidence>
<dbReference type="GO" id="GO:0015276">
    <property type="term" value="F:ligand-gated monoatomic ion channel activity"/>
    <property type="evidence" value="ECO:0007669"/>
    <property type="project" value="InterPro"/>
</dbReference>
<evidence type="ECO:0000256" key="3">
    <source>
        <dbReference type="ARBA" id="ARBA00022692"/>
    </source>
</evidence>
<keyword evidence="11" id="KW-0628">Postsynaptic cell membrane</keyword>
<keyword evidence="7" id="KW-0406">Ion transport</keyword>
<dbReference type="EMBL" id="KQ421372">
    <property type="protein sequence ID" value="KOF77616.1"/>
    <property type="molecule type" value="Genomic_DNA"/>
</dbReference>
<dbReference type="FunFam" id="1.10.287.70:FF:000010">
    <property type="entry name" value="Putative glutamate receptor ionotropic kainate 1"/>
    <property type="match status" value="1"/>
</dbReference>
<protein>
    <recommendedName>
        <fullName evidence="22">Glutamate receptor</fullName>
    </recommendedName>
</protein>
<evidence type="ECO:0000256" key="1">
    <source>
        <dbReference type="ARBA" id="ARBA00022448"/>
    </source>
</evidence>
<evidence type="ECO:0000256" key="6">
    <source>
        <dbReference type="ARBA" id="ARBA00023018"/>
    </source>
</evidence>
<feature type="binding site" evidence="15">
    <location>
        <position position="577"/>
    </location>
    <ligand>
        <name>L-glutamate</name>
        <dbReference type="ChEBI" id="CHEBI:29985"/>
    </ligand>
</feature>
<dbReference type="Gene3D" id="3.40.190.10">
    <property type="entry name" value="Periplasmic binding protein-like II"/>
    <property type="match status" value="2"/>
</dbReference>
<evidence type="ECO:0008006" key="22">
    <source>
        <dbReference type="Google" id="ProtNLM"/>
    </source>
</evidence>
<gene>
    <name evidence="21" type="ORF">OCBIM_22031885mg</name>
</gene>
<dbReference type="Pfam" id="PF00060">
    <property type="entry name" value="Lig_chan"/>
    <property type="match status" value="1"/>
</dbReference>
<evidence type="ECO:0000256" key="4">
    <source>
        <dbReference type="ARBA" id="ARBA00022729"/>
    </source>
</evidence>
<dbReference type="SUPFAM" id="SSF53822">
    <property type="entry name" value="Periplasmic binding protein-like I"/>
    <property type="match status" value="1"/>
</dbReference>
<dbReference type="Pfam" id="PF10613">
    <property type="entry name" value="Lig_chan-Glu_bd"/>
    <property type="match status" value="1"/>
</dbReference>
<feature type="transmembrane region" description="Helical" evidence="18">
    <location>
        <begin position="407"/>
        <end position="426"/>
    </location>
</feature>
<dbReference type="InterPro" id="IPR019594">
    <property type="entry name" value="Glu/Gly-bd"/>
</dbReference>
<keyword evidence="3 18" id="KW-0812">Transmembrane</keyword>
<dbReference type="InterPro" id="IPR015683">
    <property type="entry name" value="Ionotropic_Glu_rcpt"/>
</dbReference>
<dbReference type="PANTHER" id="PTHR18966">
    <property type="entry name" value="IONOTROPIC GLUTAMATE RECEPTOR"/>
    <property type="match status" value="1"/>
</dbReference>
<evidence type="ECO:0000259" key="19">
    <source>
        <dbReference type="SMART" id="SM00079"/>
    </source>
</evidence>
<keyword evidence="4" id="KW-0732">Signal</keyword>
<feature type="domain" description="Ionotropic glutamate receptor L-glutamate and glycine-binding" evidence="20">
    <location>
        <begin position="289"/>
        <end position="351"/>
    </location>
</feature>
<evidence type="ECO:0000256" key="10">
    <source>
        <dbReference type="ARBA" id="ARBA00023180"/>
    </source>
</evidence>
<comment type="subcellular location">
    <subcellularLocation>
        <location evidence="14">Postsynaptic cell membrane</location>
        <topology evidence="14">Multi-pass membrane protein</topology>
    </subcellularLocation>
</comment>
<dbReference type="SUPFAM" id="SSF81324">
    <property type="entry name" value="Voltage-gated potassium channels"/>
    <property type="match status" value="1"/>
</dbReference>
<dbReference type="AlphaFoldDB" id="A0A0L8GKU2"/>
<evidence type="ECO:0000256" key="2">
    <source>
        <dbReference type="ARBA" id="ARBA00022475"/>
    </source>
</evidence>
<accession>A0A0L8GKU2</accession>
<dbReference type="SMART" id="SM00918">
    <property type="entry name" value="Lig_chan-Glu_bd"/>
    <property type="match status" value="1"/>
</dbReference>
<evidence type="ECO:0000256" key="17">
    <source>
        <dbReference type="PIRSR" id="PIRSR601508-3"/>
    </source>
</evidence>
<proteinExistence type="predicted"/>
<keyword evidence="17" id="KW-1015">Disulfide bond</keyword>
<keyword evidence="2" id="KW-1003">Cell membrane</keyword>
<evidence type="ECO:0000256" key="5">
    <source>
        <dbReference type="ARBA" id="ARBA00022989"/>
    </source>
</evidence>
<feature type="binding site" evidence="15">
    <location>
        <position position="528"/>
    </location>
    <ligand>
        <name>L-glutamate</name>
        <dbReference type="ChEBI" id="CHEBI:29985"/>
    </ligand>
</feature>
<name>A0A0L8GKU2_OCTBM</name>